<reference evidence="1" key="1">
    <citation type="submission" date="2018-03" db="EMBL/GenBank/DDBJ databases">
        <authorList>
            <person name="Guldener U."/>
        </authorList>
    </citation>
    <scope>NUCLEOTIDE SEQUENCE</scope>
</reference>
<protein>
    <submittedName>
        <fullName evidence="1">Uncharacterized protein</fullName>
    </submittedName>
</protein>
<keyword evidence="2" id="KW-1185">Reference proteome</keyword>
<dbReference type="SUPFAM" id="SSF69118">
    <property type="entry name" value="AhpD-like"/>
    <property type="match status" value="1"/>
</dbReference>
<comment type="caution">
    <text evidence="1">The sequence shown here is derived from an EMBL/GenBank/DDBJ whole genome shotgun (WGS) entry which is preliminary data.</text>
</comment>
<name>A0AAE8T060_9PEZI</name>
<organism evidence="1 2">
    <name type="scientific">Cephalotrichum gorgonifer</name>
    <dbReference type="NCBI Taxonomy" id="2041049"/>
    <lineage>
        <taxon>Eukaryota</taxon>
        <taxon>Fungi</taxon>
        <taxon>Dikarya</taxon>
        <taxon>Ascomycota</taxon>
        <taxon>Pezizomycotina</taxon>
        <taxon>Sordariomycetes</taxon>
        <taxon>Hypocreomycetidae</taxon>
        <taxon>Microascales</taxon>
        <taxon>Microascaceae</taxon>
        <taxon>Cephalotrichum</taxon>
    </lineage>
</organism>
<dbReference type="PANTHER" id="PTHR28180">
    <property type="entry name" value="CONSERVED MITOCHONDRIAL PROTEIN-RELATED"/>
    <property type="match status" value="1"/>
</dbReference>
<dbReference type="AlphaFoldDB" id="A0AAE8T060"/>
<accession>A0AAE8T060</accession>
<proteinExistence type="predicted"/>
<dbReference type="Proteomes" id="UP001187682">
    <property type="component" value="Unassembled WGS sequence"/>
</dbReference>
<dbReference type="InterPro" id="IPR029032">
    <property type="entry name" value="AhpD-like"/>
</dbReference>
<gene>
    <name evidence="1" type="ORF">DNG_09476</name>
</gene>
<dbReference type="PANTHER" id="PTHR28180:SF2">
    <property type="entry name" value="PEROXISOMAL PROTEIN 2"/>
    <property type="match status" value="1"/>
</dbReference>
<dbReference type="EMBL" id="ONZQ02000017">
    <property type="protein sequence ID" value="SPO06782.1"/>
    <property type="molecule type" value="Genomic_DNA"/>
</dbReference>
<sequence length="238" mass="26849">MPPETPSLPDVLLQSSLSLRNTTERIRWYMCVIVTLSSLNYPDVIPQVYDHFSTNLLAELPPADRFRAVQNVREGLIKSTGIVGAGRTGNAMRTLSNCIPDEYREADSPRSKESDEVARKRGREFWLNIYARNPAFDPEASVRASPDYAFVVRDLLYARVFSYDGVLDPLTTGYAMVSGLYGMDCQNQLQHHMKGMLFNGASRHDLLYLQELCLRVAKELGVQFRHPPAPIPTIPTQD</sequence>
<evidence type="ECO:0000313" key="1">
    <source>
        <dbReference type="EMBL" id="SPO06782.1"/>
    </source>
</evidence>
<dbReference type="Gene3D" id="1.20.1290.10">
    <property type="entry name" value="AhpD-like"/>
    <property type="match status" value="1"/>
</dbReference>
<evidence type="ECO:0000313" key="2">
    <source>
        <dbReference type="Proteomes" id="UP001187682"/>
    </source>
</evidence>
<dbReference type="InterPro" id="IPR052999">
    <property type="entry name" value="PTS1_Protein"/>
</dbReference>